<dbReference type="Pfam" id="PF08227">
    <property type="entry name" value="DASH_Hsk3"/>
    <property type="match status" value="1"/>
</dbReference>
<dbReference type="GO" id="GO:0051010">
    <property type="term" value="F:microtubule plus-end binding"/>
    <property type="evidence" value="ECO:0007669"/>
    <property type="project" value="TreeGrafter"/>
</dbReference>
<evidence type="ECO:0000313" key="2">
    <source>
        <dbReference type="Proteomes" id="UP001182556"/>
    </source>
</evidence>
<sequence>MSTNNVKTRHYAALATRLRSLNQNLADSESQFQLLAGRLDAIQRLGTYHGAQFMAVSRMIDIELTEVEKKRLEEAEAGQATQMGQR</sequence>
<dbReference type="PANTHER" id="PTHR28289:SF1">
    <property type="entry name" value="DASH COMPLEX SUBUNIT HSK3"/>
    <property type="match status" value="1"/>
</dbReference>
<keyword evidence="2" id="KW-1185">Reference proteome</keyword>
<proteinExistence type="predicted"/>
<dbReference type="GO" id="GO:0042729">
    <property type="term" value="C:DASH complex"/>
    <property type="evidence" value="ECO:0007669"/>
    <property type="project" value="TreeGrafter"/>
</dbReference>
<accession>A0AAD9FPF5</accession>
<dbReference type="EMBL" id="JAODAN010000008">
    <property type="protein sequence ID" value="KAK1922633.1"/>
    <property type="molecule type" value="Genomic_DNA"/>
</dbReference>
<dbReference type="AlphaFoldDB" id="A0AAD9FPF5"/>
<dbReference type="Proteomes" id="UP001182556">
    <property type="component" value="Unassembled WGS sequence"/>
</dbReference>
<reference evidence="1" key="1">
    <citation type="submission" date="2023-02" db="EMBL/GenBank/DDBJ databases">
        <title>Identification and recombinant expression of a fungal hydrolase from Papiliotrema laurentii that hydrolyzes apple cutin and clears colloidal polyester polyurethane.</title>
        <authorList>
            <consortium name="DOE Joint Genome Institute"/>
            <person name="Roman V.A."/>
            <person name="Bojanowski C."/>
            <person name="Crable B.R."/>
            <person name="Wagner D.N."/>
            <person name="Hung C.S."/>
            <person name="Nadeau L.J."/>
            <person name="Schratz L."/>
            <person name="Haridas S."/>
            <person name="Pangilinan J."/>
            <person name="Lipzen A."/>
            <person name="Na H."/>
            <person name="Yan M."/>
            <person name="Ng V."/>
            <person name="Grigoriev I.V."/>
            <person name="Spatafora J.W."/>
            <person name="Barlow D."/>
            <person name="Biffinger J."/>
            <person name="Kelley-Loughnane N."/>
            <person name="Varaljay V.A."/>
            <person name="Crookes-Goodson W.J."/>
        </authorList>
    </citation>
    <scope>NUCLEOTIDE SEQUENCE</scope>
    <source>
        <strain evidence="1">5307AH</strain>
    </source>
</reference>
<dbReference type="InterPro" id="IPR042332">
    <property type="entry name" value="Hsk3"/>
</dbReference>
<protein>
    <submittedName>
        <fullName evidence="1">Uncharacterized protein</fullName>
    </submittedName>
</protein>
<evidence type="ECO:0000313" key="1">
    <source>
        <dbReference type="EMBL" id="KAK1922633.1"/>
    </source>
</evidence>
<dbReference type="InterPro" id="IPR013183">
    <property type="entry name" value="Hsk3-like"/>
</dbReference>
<dbReference type="GO" id="GO:0008608">
    <property type="term" value="P:attachment of spindle microtubules to kinetochore"/>
    <property type="evidence" value="ECO:0007669"/>
    <property type="project" value="InterPro"/>
</dbReference>
<organism evidence="1 2">
    <name type="scientific">Papiliotrema laurentii</name>
    <name type="common">Cryptococcus laurentii</name>
    <dbReference type="NCBI Taxonomy" id="5418"/>
    <lineage>
        <taxon>Eukaryota</taxon>
        <taxon>Fungi</taxon>
        <taxon>Dikarya</taxon>
        <taxon>Basidiomycota</taxon>
        <taxon>Agaricomycotina</taxon>
        <taxon>Tremellomycetes</taxon>
        <taxon>Tremellales</taxon>
        <taxon>Rhynchogastremaceae</taxon>
        <taxon>Papiliotrema</taxon>
    </lineage>
</organism>
<name>A0AAD9FPF5_PAPLA</name>
<dbReference type="PANTHER" id="PTHR28289">
    <property type="entry name" value="DASH COMPLEX SUBUNIT HSK3"/>
    <property type="match status" value="1"/>
</dbReference>
<comment type="caution">
    <text evidence="1">The sequence shown here is derived from an EMBL/GenBank/DDBJ whole genome shotgun (WGS) entry which is preliminary data.</text>
</comment>
<gene>
    <name evidence="1" type="ORF">DB88DRAFT_495775</name>
</gene>